<sequence length="117" mass="13454">MYEFYRQSIIGKALQDTIEDMLSNSQLTPVQAKLILEKFDQAVPVVFGRTVQSNMNFKGGVESYNFVDGVWNFITRDFVMTINNKMVRCDYVKIVACDADTSNDSGRKRRKRNVGNR</sequence>
<evidence type="ECO:0000259" key="10">
    <source>
        <dbReference type="Pfam" id="PF02751"/>
    </source>
</evidence>
<dbReference type="InParanoid" id="L7JVW3"/>
<dbReference type="OrthoDB" id="586585at2759"/>
<evidence type="ECO:0000256" key="6">
    <source>
        <dbReference type="ARBA" id="ARBA00023242"/>
    </source>
</evidence>
<name>L7JVW3_TRAHO</name>
<evidence type="ECO:0000259" key="9">
    <source>
        <dbReference type="Pfam" id="PF02268"/>
    </source>
</evidence>
<dbReference type="OMA" id="QYYELYR"/>
<dbReference type="Gene3D" id="2.30.18.10">
    <property type="entry name" value="Transcription factor IIA (TFIIA), beta-barrel domain"/>
    <property type="match status" value="1"/>
</dbReference>
<evidence type="ECO:0000256" key="8">
    <source>
        <dbReference type="PIRNR" id="PIRNR009415"/>
    </source>
</evidence>
<evidence type="ECO:0000313" key="11">
    <source>
        <dbReference type="EMBL" id="ELQ74892.1"/>
    </source>
</evidence>
<keyword evidence="11" id="KW-0396">Initiation factor</keyword>
<evidence type="ECO:0000313" key="12">
    <source>
        <dbReference type="Proteomes" id="UP000011185"/>
    </source>
</evidence>
<dbReference type="Gene3D" id="1.10.287.190">
    <property type="entry name" value="Transcription factor IIA gamma subunit, alpha-helical domain"/>
    <property type="match status" value="1"/>
</dbReference>
<reference evidence="11 12" key="1">
    <citation type="journal article" date="2012" name="PLoS Pathog.">
        <title>The genome of the obligate intracellular parasite Trachipleistophora hominis: new insights into microsporidian genome dynamics and reductive evolution.</title>
        <authorList>
            <person name="Heinz E."/>
            <person name="Williams T.A."/>
            <person name="Nakjang S."/>
            <person name="Noel C.J."/>
            <person name="Swan D.C."/>
            <person name="Goldberg A.V."/>
            <person name="Harris S.R."/>
            <person name="Weinmaier T."/>
            <person name="Markert S."/>
            <person name="Becher D."/>
            <person name="Bernhardt J."/>
            <person name="Dagan T."/>
            <person name="Hacker C."/>
            <person name="Lucocq J.M."/>
            <person name="Schweder T."/>
            <person name="Rattei T."/>
            <person name="Hall N."/>
            <person name="Hirt R.P."/>
            <person name="Embley T.M."/>
        </authorList>
    </citation>
    <scope>NUCLEOTIDE SEQUENCE [LARGE SCALE GENOMIC DNA]</scope>
</reference>
<evidence type="ECO:0000256" key="3">
    <source>
        <dbReference type="ARBA" id="ARBA00019928"/>
    </source>
</evidence>
<protein>
    <recommendedName>
        <fullName evidence="3 8">Transcription initiation factor IIA subunit 2</fullName>
    </recommendedName>
</protein>
<dbReference type="EMBL" id="JH994008">
    <property type="protein sequence ID" value="ELQ74892.1"/>
    <property type="molecule type" value="Genomic_DNA"/>
</dbReference>
<dbReference type="GO" id="GO:0005672">
    <property type="term" value="C:transcription factor TFIIA complex"/>
    <property type="evidence" value="ECO:0007669"/>
    <property type="project" value="InterPro"/>
</dbReference>
<keyword evidence="12" id="KW-1185">Reference proteome</keyword>
<dbReference type="FunCoup" id="L7JVW3">
    <property type="interactions" value="66"/>
</dbReference>
<accession>L7JVW3</accession>
<feature type="domain" description="Transcription initiation factor IIA gamma subunit N-terminal" evidence="9">
    <location>
        <begin position="1"/>
        <end position="44"/>
    </location>
</feature>
<dbReference type="SUPFAM" id="SSF50784">
    <property type="entry name" value="Transcription factor IIA (TFIIA), beta-barrel domain"/>
    <property type="match status" value="1"/>
</dbReference>
<evidence type="ECO:0000256" key="5">
    <source>
        <dbReference type="ARBA" id="ARBA00023163"/>
    </source>
</evidence>
<evidence type="ECO:0000256" key="7">
    <source>
        <dbReference type="ARBA" id="ARBA00024733"/>
    </source>
</evidence>
<dbReference type="InterPro" id="IPR015872">
    <property type="entry name" value="TFIIA_gsu_N"/>
</dbReference>
<feature type="domain" description="Transcription initiation factor IIA gamma subunit C-terminal" evidence="10">
    <location>
        <begin position="58"/>
        <end position="99"/>
    </location>
</feature>
<keyword evidence="6 8" id="KW-0539">Nucleus</keyword>
<dbReference type="HOGENOM" id="CLU_112964_4_0_1"/>
<dbReference type="Pfam" id="PF02268">
    <property type="entry name" value="TFIIA_gamma_N"/>
    <property type="match status" value="1"/>
</dbReference>
<dbReference type="GO" id="GO:0006367">
    <property type="term" value="P:transcription initiation at RNA polymerase II promoter"/>
    <property type="evidence" value="ECO:0007669"/>
    <property type="project" value="InterPro"/>
</dbReference>
<dbReference type="PANTHER" id="PTHR10966">
    <property type="entry name" value="TRANSCRIPTION INITIATION FACTOR IIA SUBUNIT 2"/>
    <property type="match status" value="1"/>
</dbReference>
<organism evidence="11 12">
    <name type="scientific">Trachipleistophora hominis</name>
    <name type="common">Microsporidian parasite</name>
    <dbReference type="NCBI Taxonomy" id="72359"/>
    <lineage>
        <taxon>Eukaryota</taxon>
        <taxon>Fungi</taxon>
        <taxon>Fungi incertae sedis</taxon>
        <taxon>Microsporidia</taxon>
        <taxon>Pleistophoridae</taxon>
        <taxon>Trachipleistophora</taxon>
    </lineage>
</organism>
<dbReference type="VEuPathDB" id="MicrosporidiaDB:THOM_2138"/>
<evidence type="ECO:0000256" key="4">
    <source>
        <dbReference type="ARBA" id="ARBA00023015"/>
    </source>
</evidence>
<dbReference type="AlphaFoldDB" id="L7JVW3"/>
<comment type="subcellular location">
    <subcellularLocation>
        <location evidence="1 8">Nucleus</location>
    </subcellularLocation>
</comment>
<keyword evidence="11" id="KW-0648">Protein biosynthesis</keyword>
<gene>
    <name evidence="11" type="ORF">THOM_2138</name>
</gene>
<dbReference type="InterPro" id="IPR009088">
    <property type="entry name" value="TFIIA_b-brl"/>
</dbReference>
<dbReference type="InterPro" id="IPR015871">
    <property type="entry name" value="TFIIA_gsu_C"/>
</dbReference>
<dbReference type="InterPro" id="IPR009083">
    <property type="entry name" value="TFIIA_a-hlx"/>
</dbReference>
<dbReference type="STRING" id="72359.L7JVW3"/>
<keyword evidence="4 8" id="KW-0805">Transcription regulation</keyword>
<dbReference type="GO" id="GO:0003743">
    <property type="term" value="F:translation initiation factor activity"/>
    <property type="evidence" value="ECO:0007669"/>
    <property type="project" value="UniProtKB-KW"/>
</dbReference>
<evidence type="ECO:0000256" key="1">
    <source>
        <dbReference type="ARBA" id="ARBA00004123"/>
    </source>
</evidence>
<dbReference type="CDD" id="cd10014">
    <property type="entry name" value="TFIIA_gamma_C"/>
    <property type="match status" value="1"/>
</dbReference>
<dbReference type="SUPFAM" id="SSF47396">
    <property type="entry name" value="Transcription factor IIA (TFIIA), alpha-helical domain"/>
    <property type="match status" value="1"/>
</dbReference>
<dbReference type="Proteomes" id="UP000011185">
    <property type="component" value="Unassembled WGS sequence"/>
</dbReference>
<dbReference type="Pfam" id="PF02751">
    <property type="entry name" value="TFIIA_gamma_C"/>
    <property type="match status" value="1"/>
</dbReference>
<keyword evidence="5 8" id="KW-0804">Transcription</keyword>
<dbReference type="PIRSF" id="PIRSF009415">
    <property type="entry name" value="Hum_TFIIA_gamma"/>
    <property type="match status" value="1"/>
</dbReference>
<comment type="function">
    <text evidence="7">TFIIA is a component of the transcription machinery of RNA polymerase II and plays an important role in transcriptional activation. TFIIA in a complex with TBP mediates transcriptional activity.</text>
</comment>
<evidence type="ECO:0000256" key="2">
    <source>
        <dbReference type="ARBA" id="ARBA00007675"/>
    </source>
</evidence>
<proteinExistence type="inferred from homology"/>
<dbReference type="InterPro" id="IPR003194">
    <property type="entry name" value="TFIIA_gsu"/>
</dbReference>
<comment type="similarity">
    <text evidence="2 8">Belongs to the TFIIA subunit 2 family.</text>
</comment>